<dbReference type="Gene3D" id="3.40.50.300">
    <property type="entry name" value="P-loop containing nucleotide triphosphate hydrolases"/>
    <property type="match status" value="1"/>
</dbReference>
<dbReference type="GO" id="GO:0005525">
    <property type="term" value="F:GTP binding"/>
    <property type="evidence" value="ECO:0007669"/>
    <property type="project" value="UniProtKB-KW"/>
</dbReference>
<keyword evidence="14" id="KW-0342">GTP-binding</keyword>
<dbReference type="GO" id="GO:0000139">
    <property type="term" value="C:Golgi membrane"/>
    <property type="evidence" value="ECO:0007669"/>
    <property type="project" value="UniProtKB-SubCell"/>
</dbReference>
<evidence type="ECO:0000256" key="21">
    <source>
        <dbReference type="PROSITE-ProRule" id="PRU01052"/>
    </source>
</evidence>
<evidence type="ECO:0000256" key="5">
    <source>
        <dbReference type="ARBA" id="ARBA00022692"/>
    </source>
</evidence>
<evidence type="ECO:0000256" key="8">
    <source>
        <dbReference type="ARBA" id="ARBA00022824"/>
    </source>
</evidence>
<keyword evidence="16" id="KW-0966">Cell projection</keyword>
<evidence type="ECO:0000256" key="15">
    <source>
        <dbReference type="ARBA" id="ARBA00023136"/>
    </source>
</evidence>
<keyword evidence="13" id="KW-0175">Coiled coil</keyword>
<reference evidence="25" key="1">
    <citation type="submission" date="2020-10" db="EMBL/GenBank/DDBJ databases">
        <title>Catharus ustulatus (Swainson's thrush) genome, bCatUst1, primary haplotype v2.</title>
        <authorList>
            <person name="Delmore K."/>
            <person name="Vafadar M."/>
            <person name="Formenti G."/>
            <person name="Chow W."/>
            <person name="Pelan S."/>
            <person name="Howe K."/>
            <person name="Rhie A."/>
            <person name="Mountcastle J."/>
            <person name="Haase B."/>
            <person name="Fedrigo O."/>
            <person name="Jarvis E.D."/>
        </authorList>
    </citation>
    <scope>NUCLEOTIDE SEQUENCE [LARGE SCALE GENOMIC DNA]</scope>
</reference>
<evidence type="ECO:0000256" key="1">
    <source>
        <dbReference type="ARBA" id="ARBA00004477"/>
    </source>
</evidence>
<comment type="catalytic activity">
    <reaction evidence="18">
        <text>GTP + H2O = GDP + phosphate + H(+)</text>
        <dbReference type="Rhea" id="RHEA:19669"/>
        <dbReference type="ChEBI" id="CHEBI:15377"/>
        <dbReference type="ChEBI" id="CHEBI:15378"/>
        <dbReference type="ChEBI" id="CHEBI:37565"/>
        <dbReference type="ChEBI" id="CHEBI:43474"/>
        <dbReference type="ChEBI" id="CHEBI:58189"/>
    </reaction>
    <physiologicalReaction direction="left-to-right" evidence="18">
        <dbReference type="Rhea" id="RHEA:19670"/>
    </physiologicalReaction>
</comment>
<evidence type="ECO:0000256" key="19">
    <source>
        <dbReference type="ARBA" id="ARBA00093355"/>
    </source>
</evidence>
<keyword evidence="26" id="KW-1185">Reference proteome</keyword>
<dbReference type="SUPFAM" id="SSF48340">
    <property type="entry name" value="Interferon-induced guanylate-binding protein 1 (GBP1), C-terminal domain"/>
    <property type="match status" value="1"/>
</dbReference>
<feature type="domain" description="GB1/RHD3-type G" evidence="24">
    <location>
        <begin position="179"/>
        <end position="424"/>
    </location>
</feature>
<dbReference type="Pfam" id="PF02263">
    <property type="entry name" value="GBP"/>
    <property type="match status" value="1"/>
</dbReference>
<evidence type="ECO:0000256" key="4">
    <source>
        <dbReference type="ARBA" id="ARBA00022553"/>
    </source>
</evidence>
<evidence type="ECO:0000256" key="7">
    <source>
        <dbReference type="ARBA" id="ARBA00022801"/>
    </source>
</evidence>
<evidence type="ECO:0000313" key="26">
    <source>
        <dbReference type="Proteomes" id="UP000694563"/>
    </source>
</evidence>
<dbReference type="InterPro" id="IPR036543">
    <property type="entry name" value="Guanylate-bd_C_sf"/>
</dbReference>
<evidence type="ECO:0000256" key="13">
    <source>
        <dbReference type="ARBA" id="ARBA00023054"/>
    </source>
</evidence>
<evidence type="ECO:0000256" key="12">
    <source>
        <dbReference type="ARBA" id="ARBA00023034"/>
    </source>
</evidence>
<dbReference type="GO" id="GO:0003924">
    <property type="term" value="F:GTPase activity"/>
    <property type="evidence" value="ECO:0007669"/>
    <property type="project" value="InterPro"/>
</dbReference>
<dbReference type="Pfam" id="PF02841">
    <property type="entry name" value="GBP_C"/>
    <property type="match status" value="1"/>
</dbReference>
<dbReference type="FunFam" id="3.40.50.300:FF:000497">
    <property type="entry name" value="Atlastin-1 isoform 1"/>
    <property type="match status" value="1"/>
</dbReference>
<keyword evidence="9" id="KW-0460">Magnesium</keyword>
<evidence type="ECO:0000259" key="24">
    <source>
        <dbReference type="PROSITE" id="PS51715"/>
    </source>
</evidence>
<evidence type="ECO:0000256" key="11">
    <source>
        <dbReference type="ARBA" id="ARBA00022990"/>
    </source>
</evidence>
<dbReference type="FunFam" id="1.20.58.420:FF:000001">
    <property type="entry name" value="Atlastin-1 isoform 1"/>
    <property type="match status" value="1"/>
</dbReference>
<dbReference type="InterPro" id="IPR003191">
    <property type="entry name" value="Guanylate-bd/ATL_C"/>
</dbReference>
<evidence type="ECO:0000256" key="20">
    <source>
        <dbReference type="ARBA" id="ARBA00093499"/>
    </source>
</evidence>
<dbReference type="GO" id="GO:0030424">
    <property type="term" value="C:axon"/>
    <property type="evidence" value="ECO:0007669"/>
    <property type="project" value="UniProtKB-SubCell"/>
</dbReference>
<evidence type="ECO:0000256" key="23">
    <source>
        <dbReference type="SAM" id="Phobius"/>
    </source>
</evidence>
<dbReference type="Gene3D" id="1.20.58.420">
    <property type="entry name" value="AHSP"/>
    <property type="match status" value="1"/>
</dbReference>
<reference evidence="25" key="2">
    <citation type="submission" date="2025-08" db="UniProtKB">
        <authorList>
            <consortium name="Ensembl"/>
        </authorList>
    </citation>
    <scope>IDENTIFICATION</scope>
</reference>
<evidence type="ECO:0000256" key="3">
    <source>
        <dbReference type="ARBA" id="ARBA00004653"/>
    </source>
</evidence>
<evidence type="ECO:0000256" key="17">
    <source>
        <dbReference type="ARBA" id="ARBA00040481"/>
    </source>
</evidence>
<comment type="function">
    <text evidence="19">Atlastin-1 (ATL1) is a membrane-anchored GTPase that mediates the GTP-dependent fusion of endoplasmic reticulum (ER) membranes, maintaining the continuous ER network. It facilitates the formation of three-way junctions where ER tubules intersect. Two atlastin-1 on neighboring ER tubules bind GTP and form loose homodimers through the GB1/RHD3-type G domains and 3HB regions. Upon GTP hydrolysis, the 3HB regions tighten, pulling the membranes together to drive their fusion. After fusion, the homodimer disassembles upon release of inorganic phosphate (Pi). Subsequently, GDP dissociates, resetting the monomers to a conformation ready for a new fusion cycle. May also regulate more or less directly Golgi biogenesis. Indirectly regulates axonal development.</text>
</comment>
<feature type="compositionally biased region" description="Low complexity" evidence="22">
    <location>
        <begin position="97"/>
        <end position="117"/>
    </location>
</feature>
<evidence type="ECO:0000256" key="9">
    <source>
        <dbReference type="ARBA" id="ARBA00022842"/>
    </source>
</evidence>
<keyword evidence="8" id="KW-0256">Endoplasmic reticulum</keyword>
<accession>A0A8C3VBT7</accession>
<organism evidence="25 26">
    <name type="scientific">Catharus ustulatus</name>
    <name type="common">Russet-backed thrush</name>
    <name type="synonym">Hylocichla ustulatus</name>
    <dbReference type="NCBI Taxonomy" id="91951"/>
    <lineage>
        <taxon>Eukaryota</taxon>
        <taxon>Metazoa</taxon>
        <taxon>Chordata</taxon>
        <taxon>Craniata</taxon>
        <taxon>Vertebrata</taxon>
        <taxon>Euteleostomi</taxon>
        <taxon>Archelosauria</taxon>
        <taxon>Archosauria</taxon>
        <taxon>Dinosauria</taxon>
        <taxon>Saurischia</taxon>
        <taxon>Theropoda</taxon>
        <taxon>Coelurosauria</taxon>
        <taxon>Aves</taxon>
        <taxon>Neognathae</taxon>
        <taxon>Neoaves</taxon>
        <taxon>Telluraves</taxon>
        <taxon>Australaves</taxon>
        <taxon>Passeriformes</taxon>
        <taxon>Turdidae</taxon>
        <taxon>Catharus</taxon>
    </lineage>
</organism>
<keyword evidence="5 23" id="KW-0812">Transmembrane</keyword>
<evidence type="ECO:0000256" key="22">
    <source>
        <dbReference type="SAM" id="MobiDB-lite"/>
    </source>
</evidence>
<evidence type="ECO:0000313" key="25">
    <source>
        <dbReference type="Ensembl" id="ENSCUSP00005025933.1"/>
    </source>
</evidence>
<dbReference type="AlphaFoldDB" id="A0A8C3VBT7"/>
<name>A0A8C3VBT7_CATUS</name>
<dbReference type="Proteomes" id="UP000694563">
    <property type="component" value="Chromosome 6"/>
</dbReference>
<keyword evidence="4" id="KW-0597">Phosphoprotein</keyword>
<protein>
    <recommendedName>
        <fullName evidence="17">Atlastin-1</fullName>
    </recommendedName>
</protein>
<evidence type="ECO:0000256" key="16">
    <source>
        <dbReference type="ARBA" id="ARBA00023273"/>
    </source>
</evidence>
<keyword evidence="12" id="KW-0333">Golgi apparatus</keyword>
<comment type="subunit">
    <text evidence="20">Monomeric and homodimeric. The homodimer, transiently formed by two molecules on opposing membranes, is the active form mediating ER membrane fusion. Interacts with REEP1, REEP5, RTN3 and RTN4 (via the transmembrane region); these proteins are involved in endoplasmic reticulum tubular network organization. Interacts with ZFYVE27; both proteins are involved in endoplasmic reticulum tubular network organization. Interacts with ARL6IP1; both proteins are involved in endoplasmic reticulum tubular network organization. Interacts with SPAST; the interaction is direct, could recruit SPAST to Golgi membranes. Interacts (via N-terminal region) with MAP4K4 (via CNH regulatory domain). May interact with TMED2. Interacts with CPT1C.</text>
</comment>
<keyword evidence="11" id="KW-0007">Acetylation</keyword>
<dbReference type="GO" id="GO:0005789">
    <property type="term" value="C:endoplasmic reticulum membrane"/>
    <property type="evidence" value="ECO:0007669"/>
    <property type="project" value="UniProtKB-SubCell"/>
</dbReference>
<evidence type="ECO:0000256" key="10">
    <source>
        <dbReference type="ARBA" id="ARBA00022989"/>
    </source>
</evidence>
<keyword evidence="15 23" id="KW-0472">Membrane</keyword>
<comment type="similarity">
    <text evidence="21">Belongs to the TRAFAC class dynamin-like GTPase superfamily. GB1/RHD3 GTPase family.</text>
</comment>
<dbReference type="Ensembl" id="ENSCUST00005026857.1">
    <property type="protein sequence ID" value="ENSCUSP00005025933.1"/>
    <property type="gene ID" value="ENSCUSG00005016112.1"/>
</dbReference>
<reference evidence="25" key="3">
    <citation type="submission" date="2025-09" db="UniProtKB">
        <authorList>
            <consortium name="Ensembl"/>
        </authorList>
    </citation>
    <scope>IDENTIFICATION</scope>
</reference>
<evidence type="ECO:0000256" key="2">
    <source>
        <dbReference type="ARBA" id="ARBA00004489"/>
    </source>
</evidence>
<evidence type="ECO:0000256" key="6">
    <source>
        <dbReference type="ARBA" id="ARBA00022741"/>
    </source>
</evidence>
<sequence>MLLSALRGWALSTDPAGPARPCAPEQRCPGPAPRVPWAGVPADRAVPCRAEPCRAVPCRAVPCRAAAPSGGRGCCCCCRCCRRLPRPPRAAAAAAAAPPDAARLGARTEPPAAAAMARNRRDRSSWGSFADKAYEWSSEEEESVRKAGPVQVLIVKDDHSFELDEAALNRILLSEAVRDKEVVAVSVAGAFRKGKSFLMDFMLRYMYNKEAVDWVGDYNEPLTGFSWRGGSERETTGIQIWSEVFLVDKPDGTKVAVLLMDTQGTFDSQSTLRDSATVFALSTMISSIQVYNLSQNVQEDDLQHLQLFTEYGRLAMEETFQKPFQSLIFLVRDWSFPYEFSYGSDGGARFLEKRLKVSGNQHEELQNVRKHIHSCFTKISCFLLPHPGLKVATNPNFDGKLKEIDDEFIKNLKILIPWLLSPENLDVKEINGNHITCRGLVEYFKAYIKIYQGEELPHPKSMLQATAEANNLAAVATAKDTYSKRMEEVCGGDKPFLAPSDLQAKHAELKDEAVRLFRGVKKMGGEEFSRRYLQQLEAEIDELYIQYIKHNDSKNIFHAARTPATLFVVIFITYVLAGVTGFIGLDIIASLCNMILGLTLITLCTWAYIRYSGEYRELGAVIDQVAAALWDQGSTNEALYKLYSAAATHRHLYHHAFPAPRAEPDAADRKQL</sequence>
<dbReference type="InterPro" id="IPR015894">
    <property type="entry name" value="Guanylate-bd_N"/>
</dbReference>
<comment type="subcellular location">
    <subcellularLocation>
        <location evidence="2">Cell projection</location>
        <location evidence="2">Axon</location>
    </subcellularLocation>
    <subcellularLocation>
        <location evidence="1">Endoplasmic reticulum membrane</location>
        <topology evidence="1">Multi-pass membrane protein</topology>
    </subcellularLocation>
    <subcellularLocation>
        <location evidence="3">Golgi apparatus membrane</location>
        <topology evidence="3">Multi-pass membrane protein</topology>
    </subcellularLocation>
</comment>
<keyword evidence="10 23" id="KW-1133">Transmembrane helix</keyword>
<feature type="transmembrane region" description="Helical" evidence="23">
    <location>
        <begin position="564"/>
        <end position="582"/>
    </location>
</feature>
<dbReference type="PROSITE" id="PS51715">
    <property type="entry name" value="G_GB1_RHD3"/>
    <property type="match status" value="1"/>
</dbReference>
<gene>
    <name evidence="25" type="primary">ATL1</name>
</gene>
<dbReference type="PANTHER" id="PTHR10751">
    <property type="entry name" value="GUANYLATE BINDING PROTEIN"/>
    <property type="match status" value="1"/>
</dbReference>
<evidence type="ECO:0000256" key="14">
    <source>
        <dbReference type="ARBA" id="ARBA00023134"/>
    </source>
</evidence>
<keyword evidence="7" id="KW-0378">Hydrolase</keyword>
<dbReference type="InterPro" id="IPR027417">
    <property type="entry name" value="P-loop_NTPase"/>
</dbReference>
<evidence type="ECO:0000256" key="18">
    <source>
        <dbReference type="ARBA" id="ARBA00049117"/>
    </source>
</evidence>
<feature type="transmembrane region" description="Helical" evidence="23">
    <location>
        <begin position="588"/>
        <end position="609"/>
    </location>
</feature>
<dbReference type="SUPFAM" id="SSF52540">
    <property type="entry name" value="P-loop containing nucleoside triphosphate hydrolases"/>
    <property type="match status" value="1"/>
</dbReference>
<dbReference type="CDD" id="cd01851">
    <property type="entry name" value="GBP"/>
    <property type="match status" value="1"/>
</dbReference>
<dbReference type="InterPro" id="IPR030386">
    <property type="entry name" value="G_GB1_RHD3_dom"/>
</dbReference>
<feature type="region of interest" description="Disordered" evidence="22">
    <location>
        <begin position="97"/>
        <end position="118"/>
    </location>
</feature>
<proteinExistence type="inferred from homology"/>
<keyword evidence="6" id="KW-0547">Nucleotide-binding</keyword>